<keyword evidence="6" id="KW-0804">Transcription</keyword>
<keyword evidence="3" id="KW-0378">Hydrolase</keyword>
<dbReference type="GO" id="GO:0016020">
    <property type="term" value="C:membrane"/>
    <property type="evidence" value="ECO:0007669"/>
    <property type="project" value="TreeGrafter"/>
</dbReference>
<evidence type="ECO:0000256" key="6">
    <source>
        <dbReference type="ARBA" id="ARBA00023163"/>
    </source>
</evidence>
<dbReference type="Gene3D" id="3.30.420.40">
    <property type="match status" value="1"/>
</dbReference>
<dbReference type="FunFam" id="2.170.150.80:FF:000005">
    <property type="entry name" value="NAC transcription factor 56"/>
    <property type="match status" value="1"/>
</dbReference>
<evidence type="ECO:0000313" key="13">
    <source>
        <dbReference type="Proteomes" id="UP001055439"/>
    </source>
</evidence>
<evidence type="ECO:0000256" key="1">
    <source>
        <dbReference type="ARBA" id="ARBA00004123"/>
    </source>
</evidence>
<feature type="region of interest" description="Disordered" evidence="9">
    <location>
        <begin position="669"/>
        <end position="690"/>
    </location>
</feature>
<dbReference type="OrthoDB" id="6372431at2759"/>
<evidence type="ECO:0000256" key="4">
    <source>
        <dbReference type="ARBA" id="ARBA00023015"/>
    </source>
</evidence>
<dbReference type="InterPro" id="IPR000407">
    <property type="entry name" value="GDA1_CD39_NTPase"/>
</dbReference>
<dbReference type="Pfam" id="PF02365">
    <property type="entry name" value="NAM"/>
    <property type="match status" value="1"/>
</dbReference>
<keyword evidence="7" id="KW-0539">Nucleus</keyword>
<comment type="subcellular location">
    <subcellularLocation>
        <location evidence="1">Nucleus</location>
    </subcellularLocation>
</comment>
<dbReference type="GO" id="GO:0003677">
    <property type="term" value="F:DNA binding"/>
    <property type="evidence" value="ECO:0007669"/>
    <property type="project" value="UniProtKB-KW"/>
</dbReference>
<evidence type="ECO:0000256" key="7">
    <source>
        <dbReference type="ARBA" id="ARBA00023242"/>
    </source>
</evidence>
<dbReference type="InterPro" id="IPR036093">
    <property type="entry name" value="NAC_dom_sf"/>
</dbReference>
<evidence type="ECO:0000256" key="2">
    <source>
        <dbReference type="ARBA" id="ARBA00009283"/>
    </source>
</evidence>
<dbReference type="GO" id="GO:0017110">
    <property type="term" value="F:nucleoside diphosphate phosphatase activity"/>
    <property type="evidence" value="ECO:0007669"/>
    <property type="project" value="TreeGrafter"/>
</dbReference>
<dbReference type="SUPFAM" id="SSF101941">
    <property type="entry name" value="NAC domain"/>
    <property type="match status" value="1"/>
</dbReference>
<keyword evidence="10" id="KW-0472">Membrane</keyword>
<dbReference type="GO" id="GO:0006355">
    <property type="term" value="P:regulation of DNA-templated transcription"/>
    <property type="evidence" value="ECO:0007669"/>
    <property type="project" value="InterPro"/>
</dbReference>
<dbReference type="GO" id="GO:0005634">
    <property type="term" value="C:nucleus"/>
    <property type="evidence" value="ECO:0007669"/>
    <property type="project" value="UniProtKB-SubCell"/>
</dbReference>
<feature type="active site" description="Proton acceptor" evidence="8">
    <location>
        <position position="264"/>
    </location>
</feature>
<evidence type="ECO:0000256" key="10">
    <source>
        <dbReference type="SAM" id="Phobius"/>
    </source>
</evidence>
<dbReference type="AlphaFoldDB" id="A0A9E7GXS2"/>
<dbReference type="InterPro" id="IPR003441">
    <property type="entry name" value="NAC-dom"/>
</dbReference>
<evidence type="ECO:0000259" key="11">
    <source>
        <dbReference type="PROSITE" id="PS51005"/>
    </source>
</evidence>
<dbReference type="GO" id="GO:0009134">
    <property type="term" value="P:nucleoside diphosphate catabolic process"/>
    <property type="evidence" value="ECO:0007669"/>
    <property type="project" value="TreeGrafter"/>
</dbReference>
<dbReference type="PANTHER" id="PTHR11782">
    <property type="entry name" value="ADENOSINE/GUANOSINE DIPHOSPHATASE"/>
    <property type="match status" value="1"/>
</dbReference>
<feature type="region of interest" description="Disordered" evidence="9">
    <location>
        <begin position="31"/>
        <end position="69"/>
    </location>
</feature>
<protein>
    <submittedName>
        <fullName evidence="12">Nucleoside-diphosphatase</fullName>
    </submittedName>
</protein>
<evidence type="ECO:0000256" key="5">
    <source>
        <dbReference type="ARBA" id="ARBA00023125"/>
    </source>
</evidence>
<dbReference type="PANTHER" id="PTHR11782:SF83">
    <property type="entry name" value="GUANOSINE-DIPHOSPHATASE"/>
    <property type="match status" value="1"/>
</dbReference>
<sequence length="790" mass="88091">KDRGERDREGDRSPSRRLRTLLSISISFCSSTLDPSQETPLKPPTPAPTSSGNGLIRYRSPSAPELSRAAPADLEAKMKRARQEPILDKIQRFRGVILVFAVPLLLVSFVLFLMPRSPAVISFASRKTVPGGGEAGSKSYAVIFDAGSSGSRVHVYCFDENLDLLPIGQELELFVQEKPGLSFYAKDPQQAAQSLVSLLEKAESVVPMKLRQQTPVRVGATAGLRALGAETSEKILQAVKDLLQHNSSLKFKSDWVTVLDGTQEGSAYFSANFRIILFYYILKLICYLHYGLLAARAEILKVTKDDSDCILSGYHGSYKYGGNAYRASAKQSGASFLKCREDAVKALRVDEPACTHMKCTFGGIWNGGGGAGQKNLFVASFFFDRAAEAGFVDREKPVAVVKPAHFEKAAKHACQLSIEDAKAAYPHVQEDNLPYLCMDLVYQYTLLVDGFERREGKGREGKGREKRARFVFLLLDEEDKGDDERPKYSSVFHLPDASESSTMSDPASLPPGFRFHPTDEELILHYLRNQAASLPCPVSIIAEVDIYKLDPWDLPGKAVFGEREWYFFSPRDRKYPNGVRPNRAAASGYWKATGTDKAIHDSRGNERIGVKKALVFYKGRPPKGSKTNWIMHEYRLEEARRSNYYKLKHASMRLDDWVLCRIYKKNLQPVPPSMDDRERQDPAGSASSSFHGMNRALSMADLMEDYSAPSHLFANLPVMQGSQLGFLRAQPRMDHQLSRPGNIDGGIDVDYELARQQKPSDATFYTAEFSSLSQRLLDQQILPGSHLGLH</sequence>
<reference evidence="12" key="1">
    <citation type="submission" date="2022-05" db="EMBL/GenBank/DDBJ databases">
        <title>The Musa troglodytarum L. genome provides insights into the mechanism of non-climacteric behaviour and enrichment of carotenoids.</title>
        <authorList>
            <person name="Wang J."/>
        </authorList>
    </citation>
    <scope>NUCLEOTIDE SEQUENCE</scope>
    <source>
        <tissue evidence="12">Leaf</tissue>
    </source>
</reference>
<evidence type="ECO:0000313" key="12">
    <source>
        <dbReference type="EMBL" id="URE23711.1"/>
    </source>
</evidence>
<feature type="domain" description="NAC" evidence="11">
    <location>
        <begin position="509"/>
        <end position="665"/>
    </location>
</feature>
<gene>
    <name evidence="12" type="ORF">MUK42_06405</name>
</gene>
<name>A0A9E7GXS2_9LILI</name>
<feature type="non-terminal residue" evidence="12">
    <location>
        <position position="1"/>
    </location>
</feature>
<evidence type="ECO:0000256" key="3">
    <source>
        <dbReference type="ARBA" id="ARBA00022801"/>
    </source>
</evidence>
<dbReference type="PROSITE" id="PS51005">
    <property type="entry name" value="NAC"/>
    <property type="match status" value="1"/>
</dbReference>
<dbReference type="Proteomes" id="UP001055439">
    <property type="component" value="Chromosome 8"/>
</dbReference>
<organism evidence="12 13">
    <name type="scientific">Musa troglodytarum</name>
    <name type="common">fe'i banana</name>
    <dbReference type="NCBI Taxonomy" id="320322"/>
    <lineage>
        <taxon>Eukaryota</taxon>
        <taxon>Viridiplantae</taxon>
        <taxon>Streptophyta</taxon>
        <taxon>Embryophyta</taxon>
        <taxon>Tracheophyta</taxon>
        <taxon>Spermatophyta</taxon>
        <taxon>Magnoliopsida</taxon>
        <taxon>Liliopsida</taxon>
        <taxon>Zingiberales</taxon>
        <taxon>Musaceae</taxon>
        <taxon>Musa</taxon>
    </lineage>
</organism>
<dbReference type="GO" id="GO:0009791">
    <property type="term" value="P:post-embryonic development"/>
    <property type="evidence" value="ECO:0007669"/>
    <property type="project" value="UniProtKB-ARBA"/>
</dbReference>
<evidence type="ECO:0000256" key="9">
    <source>
        <dbReference type="SAM" id="MobiDB-lite"/>
    </source>
</evidence>
<accession>A0A9E7GXS2</accession>
<evidence type="ECO:0000256" key="8">
    <source>
        <dbReference type="PIRSR" id="PIRSR600407-1"/>
    </source>
</evidence>
<keyword evidence="10" id="KW-1133">Transmembrane helix</keyword>
<comment type="similarity">
    <text evidence="2">Belongs to the GDA1/CD39 NTPase family.</text>
</comment>
<dbReference type="EMBL" id="CP097510">
    <property type="protein sequence ID" value="URE23711.1"/>
    <property type="molecule type" value="Genomic_DNA"/>
</dbReference>
<dbReference type="GO" id="GO:0048608">
    <property type="term" value="P:reproductive structure development"/>
    <property type="evidence" value="ECO:0007669"/>
    <property type="project" value="UniProtKB-ARBA"/>
</dbReference>
<proteinExistence type="inferred from homology"/>
<keyword evidence="4" id="KW-0805">Transcription regulation</keyword>
<dbReference type="Pfam" id="PF01150">
    <property type="entry name" value="GDA1_CD39"/>
    <property type="match status" value="2"/>
</dbReference>
<keyword evidence="10" id="KW-0812">Transmembrane</keyword>
<dbReference type="Gene3D" id="3.30.420.150">
    <property type="entry name" value="Exopolyphosphatase. Domain 2"/>
    <property type="match status" value="1"/>
</dbReference>
<keyword evidence="13" id="KW-1185">Reference proteome</keyword>
<feature type="transmembrane region" description="Helical" evidence="10">
    <location>
        <begin position="95"/>
        <end position="114"/>
    </location>
</feature>
<dbReference type="Gene3D" id="2.170.150.80">
    <property type="entry name" value="NAC domain"/>
    <property type="match status" value="1"/>
</dbReference>
<keyword evidence="5" id="KW-0238">DNA-binding</keyword>